<evidence type="ECO:0000256" key="3">
    <source>
        <dbReference type="ARBA" id="ARBA00022833"/>
    </source>
</evidence>
<feature type="region of interest" description="Disordered" evidence="5">
    <location>
        <begin position="46"/>
        <end position="70"/>
    </location>
</feature>
<dbReference type="STRING" id="1432141.A0A015LB77"/>
<dbReference type="AlphaFoldDB" id="A0A015LB77"/>
<proteinExistence type="predicted"/>
<feature type="region of interest" description="Disordered" evidence="5">
    <location>
        <begin position="1"/>
        <end position="24"/>
    </location>
</feature>
<protein>
    <submittedName>
        <fullName evidence="7">Tma46p</fullName>
    </submittedName>
</protein>
<dbReference type="PANTHER" id="PTHR12681">
    <property type="entry name" value="ZINC FINGER-CONTAINING PROTEIN P48ZNF"/>
    <property type="match status" value="1"/>
</dbReference>
<dbReference type="Proteomes" id="UP000022910">
    <property type="component" value="Unassembled WGS sequence"/>
</dbReference>
<dbReference type="PANTHER" id="PTHR12681:SF0">
    <property type="entry name" value="ZINC FINGER CCCH DOMAIN-CONTAINING PROTEIN 15"/>
    <property type="match status" value="1"/>
</dbReference>
<feature type="domain" description="C3H1-type" evidence="6">
    <location>
        <begin position="173"/>
        <end position="211"/>
    </location>
</feature>
<dbReference type="GO" id="GO:0003729">
    <property type="term" value="F:mRNA binding"/>
    <property type="evidence" value="ECO:0007669"/>
    <property type="project" value="TreeGrafter"/>
</dbReference>
<feature type="region of interest" description="Disordered" evidence="5">
    <location>
        <begin position="292"/>
        <end position="404"/>
    </location>
</feature>
<evidence type="ECO:0000313" key="7">
    <source>
        <dbReference type="EMBL" id="EXX69771.1"/>
    </source>
</evidence>
<keyword evidence="8" id="KW-1185">Reference proteome</keyword>
<accession>A0A015LB77</accession>
<evidence type="ECO:0000259" key="6">
    <source>
        <dbReference type="PROSITE" id="PS50103"/>
    </source>
</evidence>
<dbReference type="OrthoDB" id="278280at2759"/>
<evidence type="ECO:0000256" key="1">
    <source>
        <dbReference type="ARBA" id="ARBA00022723"/>
    </source>
</evidence>
<dbReference type="GO" id="GO:0008270">
    <property type="term" value="F:zinc ion binding"/>
    <property type="evidence" value="ECO:0007669"/>
    <property type="project" value="UniProtKB-KW"/>
</dbReference>
<dbReference type="InterPro" id="IPR032378">
    <property type="entry name" value="ZC3H15/TMA46_C"/>
</dbReference>
<feature type="zinc finger region" description="C3H1-type" evidence="4">
    <location>
        <begin position="99"/>
        <end position="126"/>
    </location>
</feature>
<name>A0A015LB77_RHIIW</name>
<evidence type="ECO:0000313" key="8">
    <source>
        <dbReference type="Proteomes" id="UP000022910"/>
    </source>
</evidence>
<dbReference type="SMART" id="SM00356">
    <property type="entry name" value="ZnF_C3H1"/>
    <property type="match status" value="2"/>
</dbReference>
<evidence type="ECO:0000256" key="5">
    <source>
        <dbReference type="SAM" id="MobiDB-lite"/>
    </source>
</evidence>
<dbReference type="PROSITE" id="PS50103">
    <property type="entry name" value="ZF_C3H1"/>
    <property type="match status" value="2"/>
</dbReference>
<feature type="compositionally biased region" description="Acidic residues" evidence="5">
    <location>
        <begin position="303"/>
        <end position="315"/>
    </location>
</feature>
<feature type="compositionally biased region" description="Low complexity" evidence="5">
    <location>
        <begin position="354"/>
        <end position="372"/>
    </location>
</feature>
<keyword evidence="2 4" id="KW-0863">Zinc-finger</keyword>
<comment type="caution">
    <text evidence="7">The sequence shown here is derived from an EMBL/GenBank/DDBJ whole genome shotgun (WGS) entry which is preliminary data.</text>
</comment>
<keyword evidence="1 4" id="KW-0479">Metal-binding</keyword>
<organism evidence="7 8">
    <name type="scientific">Rhizophagus irregularis (strain DAOM 197198w)</name>
    <name type="common">Glomus intraradices</name>
    <dbReference type="NCBI Taxonomy" id="1432141"/>
    <lineage>
        <taxon>Eukaryota</taxon>
        <taxon>Fungi</taxon>
        <taxon>Fungi incertae sedis</taxon>
        <taxon>Mucoromycota</taxon>
        <taxon>Glomeromycotina</taxon>
        <taxon>Glomeromycetes</taxon>
        <taxon>Glomerales</taxon>
        <taxon>Glomeraceae</taxon>
        <taxon>Rhizophagus</taxon>
    </lineage>
</organism>
<feature type="compositionally biased region" description="Basic and acidic residues" evidence="5">
    <location>
        <begin position="7"/>
        <end position="24"/>
    </location>
</feature>
<feature type="zinc finger region" description="C3H1-type" evidence="4">
    <location>
        <begin position="173"/>
        <end position="211"/>
    </location>
</feature>
<feature type="compositionally biased region" description="Acidic residues" evidence="5">
    <location>
        <begin position="386"/>
        <end position="404"/>
    </location>
</feature>
<reference evidence="7 8" key="1">
    <citation type="submission" date="2014-02" db="EMBL/GenBank/DDBJ databases">
        <title>Single nucleus genome sequencing reveals high similarity among nuclei of an endomycorrhizal fungus.</title>
        <authorList>
            <person name="Lin K."/>
            <person name="Geurts R."/>
            <person name="Zhang Z."/>
            <person name="Limpens E."/>
            <person name="Saunders D.G."/>
            <person name="Mu D."/>
            <person name="Pang E."/>
            <person name="Cao H."/>
            <person name="Cha H."/>
            <person name="Lin T."/>
            <person name="Zhou Q."/>
            <person name="Shang Y."/>
            <person name="Li Y."/>
            <person name="Ivanov S."/>
            <person name="Sharma T."/>
            <person name="Velzen R.V."/>
            <person name="Ruijter N.D."/>
            <person name="Aanen D.K."/>
            <person name="Win J."/>
            <person name="Kamoun S."/>
            <person name="Bisseling T."/>
            <person name="Huang S."/>
        </authorList>
    </citation>
    <scope>NUCLEOTIDE SEQUENCE [LARGE SCALE GENOMIC DNA]</scope>
    <source>
        <strain evidence="8">DAOM197198w</strain>
    </source>
</reference>
<evidence type="ECO:0000256" key="2">
    <source>
        <dbReference type="ARBA" id="ARBA00022771"/>
    </source>
</evidence>
<gene>
    <name evidence="7" type="ORF">RirG_093360</name>
</gene>
<evidence type="ECO:0000256" key="4">
    <source>
        <dbReference type="PROSITE-ProRule" id="PRU00723"/>
    </source>
</evidence>
<dbReference type="HOGENOM" id="CLU_042870_1_0_1"/>
<dbReference type="Gene3D" id="4.10.1000.10">
    <property type="entry name" value="Zinc finger, CCCH-type"/>
    <property type="match status" value="1"/>
</dbReference>
<dbReference type="Pfam" id="PF16543">
    <property type="entry name" value="DFRP_C"/>
    <property type="match status" value="1"/>
</dbReference>
<dbReference type="InterPro" id="IPR036855">
    <property type="entry name" value="Znf_CCCH_sf"/>
</dbReference>
<dbReference type="InterPro" id="IPR000571">
    <property type="entry name" value="Znf_CCCH"/>
</dbReference>
<dbReference type="SUPFAM" id="SSF90229">
    <property type="entry name" value="CCCH zinc finger"/>
    <property type="match status" value="1"/>
</dbReference>
<dbReference type="Pfam" id="PF00642">
    <property type="entry name" value="zf-CCCH"/>
    <property type="match status" value="1"/>
</dbReference>
<dbReference type="GO" id="GO:0002181">
    <property type="term" value="P:cytoplasmic translation"/>
    <property type="evidence" value="ECO:0007669"/>
    <property type="project" value="TreeGrafter"/>
</dbReference>
<dbReference type="GO" id="GO:0005829">
    <property type="term" value="C:cytosol"/>
    <property type="evidence" value="ECO:0007669"/>
    <property type="project" value="TreeGrafter"/>
</dbReference>
<dbReference type="EMBL" id="JEMT01016783">
    <property type="protein sequence ID" value="EXX69771.1"/>
    <property type="molecule type" value="Genomic_DNA"/>
</dbReference>
<keyword evidence="3 4" id="KW-0862">Zinc</keyword>
<sequence length="404" mass="46630">MPPKKNQPSDKTKQKEKQKIIEDKTFGLKNKKKSVKVQQQIKQIQSQVMSAGNRKTMKEKETEKQTIANKKLAEQKKKEELNELFKPVQVQQKVPFGVDPKTVLCQFFKSGQCQKGDKCKFSHDLNVERKSAKIDLYTDSRNEEDDKKTDTMDKWDQEKLEQVVKSKQGNPKTTTDIVCKFFLEAIENQKYGWFWECPNGGKNCKYRHALPPGFVLKSKAQKKAEAEEEDQITIEEFLETERHKLGSNLTPVTLETFTEWKKSRKAKLEAEEELKRSAKEAAFKAGKAQGMSGRDLFTFNPDLVEDYDDDDDDIFDLSGYKQEVEQEEEENSEQALYEQTDEVNKENIEENPYEEGSSSSTSNNKTENTTTTLITEDGLEVKEDLFAAEELDDLDDDDDEDEEE</sequence>
<dbReference type="Gene3D" id="6.20.400.10">
    <property type="match status" value="1"/>
</dbReference>
<feature type="domain" description="C3H1-type" evidence="6">
    <location>
        <begin position="99"/>
        <end position="126"/>
    </location>
</feature>
<dbReference type="OMA" id="GREMFYF"/>